<dbReference type="AlphaFoldDB" id="A0A9Q3UH95"/>
<dbReference type="EMBL" id="JACVHL010000027">
    <property type="protein sequence ID" value="MCC3807575.1"/>
    <property type="molecule type" value="Genomic_DNA"/>
</dbReference>
<protein>
    <submittedName>
        <fullName evidence="1">Uncharacterized protein</fullName>
    </submittedName>
</protein>
<dbReference type="Proteomes" id="UP000726777">
    <property type="component" value="Unassembled WGS sequence"/>
</dbReference>
<evidence type="ECO:0000313" key="2">
    <source>
        <dbReference type="Proteomes" id="UP000726777"/>
    </source>
</evidence>
<name>A0A9Q3UH95_VIBPH</name>
<organism evidence="1 2">
    <name type="scientific">Vibrio parahaemolyticus</name>
    <dbReference type="NCBI Taxonomy" id="670"/>
    <lineage>
        <taxon>Bacteria</taxon>
        <taxon>Pseudomonadati</taxon>
        <taxon>Pseudomonadota</taxon>
        <taxon>Gammaproteobacteria</taxon>
        <taxon>Vibrionales</taxon>
        <taxon>Vibrionaceae</taxon>
        <taxon>Vibrio</taxon>
    </lineage>
</organism>
<gene>
    <name evidence="1" type="ORF">IB292_21385</name>
</gene>
<sequence>MYVTINGDKLNSFIYPPEDPFHKICFQIRVYFQQSNISSLKVIDLNNNGDECGFCNKGYGTELVVTAFSILSHHFQVVDDAIVPIVGYLCPGENFDREVAHKRRSHFWSKFFTIEDVQNPYSKFEGRLEDVVNKAENLQIDVLWSHLPSRPSVIDIVEQLHWLPQDTLAMKAVIKDIESYYDELNNLKQRQIESKLISIAQYAKCPSVIFSWLQRMLLNQSEQRLEQVVKTSILKRDRLNFGLIYRYFKNTNINTMTELYINHFMLSPHLSLEQISTLLKARIDE</sequence>
<evidence type="ECO:0000313" key="1">
    <source>
        <dbReference type="EMBL" id="MCC3807575.1"/>
    </source>
</evidence>
<accession>A0A9Q3UH95</accession>
<reference evidence="1" key="1">
    <citation type="submission" date="2020-09" db="EMBL/GenBank/DDBJ databases">
        <title>Genome sequence of Vibrio parahaemolyticus isolates.</title>
        <authorList>
            <person name="Hammerl J.A."/>
            <person name="Strauch E."/>
        </authorList>
    </citation>
    <scope>NUCLEOTIDE SEQUENCE</scope>
    <source>
        <strain evidence="1">17-VB00146</strain>
    </source>
</reference>
<proteinExistence type="predicted"/>
<comment type="caution">
    <text evidence="1">The sequence shown here is derived from an EMBL/GenBank/DDBJ whole genome shotgun (WGS) entry which is preliminary data.</text>
</comment>